<evidence type="ECO:0000313" key="2">
    <source>
        <dbReference type="EMBL" id="CDF38062.1"/>
    </source>
</evidence>
<dbReference type="STRING" id="2769.R7QTJ5"/>
<dbReference type="OMA" id="ARDQACH"/>
<sequence>MPRGTHLSQHDQGQIQALRLNNWTIRGITAHLSRSGNVVATFLGNLGLYGKKKRPCRSKRIGTARRALLREAHKGHLCSLELVKTRSLPVTPSTVRGILRATPTIQYSKVVPAPMMLPRHKIAREQWCREKVTWTVSDWMNVVWSDEKKFNLDGPDAFGSGTIGTIYGPTRMFSKRQQGEDSVMVWGAFSGTKKFALAVLNGKQDANKYIDTLESYLLPFVDQEMGPSWMFIQDGASIHRAKRTFSGLKRRKFLS</sequence>
<accession>R7QTJ5</accession>
<organism evidence="3 4">
    <name type="scientific">Chondrus crispus</name>
    <name type="common">Carrageen Irish moss</name>
    <name type="synonym">Polymorpha crispa</name>
    <dbReference type="NCBI Taxonomy" id="2769"/>
    <lineage>
        <taxon>Eukaryota</taxon>
        <taxon>Rhodophyta</taxon>
        <taxon>Florideophyceae</taxon>
        <taxon>Rhodymeniophycidae</taxon>
        <taxon>Gigartinales</taxon>
        <taxon>Gigartinaceae</taxon>
        <taxon>Chondrus</taxon>
    </lineage>
</organism>
<reference evidence="3" key="3">
    <citation type="submission" date="2013-05" db="EMBL/GenBank/DDBJ databases">
        <authorList>
            <person name="Genoscope - CEA"/>
        </authorList>
    </citation>
    <scope>NUCLEOTIDE SEQUENCE</scope>
    <source>
        <strain evidence="3">Stackhouse</strain>
    </source>
</reference>
<reference evidence="4" key="1">
    <citation type="journal article" date="2013" name="Proc. Natl. Acad. Sci. U.S.A.">
        <title>Genome structure and metabolic features in the red seaweed Chondrus crispus shed light on evolution of the Archaeplastida.</title>
        <authorList>
            <person name="Collen J."/>
            <person name="Porcel B."/>
            <person name="Carre W."/>
            <person name="Ball S.G."/>
            <person name="Chaparro C."/>
            <person name="Tonon T."/>
            <person name="Barbeyron T."/>
            <person name="Michel G."/>
            <person name="Noel B."/>
            <person name="Valentin K."/>
            <person name="Elias M."/>
            <person name="Artiguenave F."/>
            <person name="Arun A."/>
            <person name="Aury J.M."/>
            <person name="Barbosa-Neto J.F."/>
            <person name="Bothwell J.H."/>
            <person name="Bouget F.Y."/>
            <person name="Brillet L."/>
            <person name="Cabello-Hurtado F."/>
            <person name="Capella-Gutierrez S."/>
            <person name="Charrier B."/>
            <person name="Cladiere L."/>
            <person name="Cock J.M."/>
            <person name="Coelho S.M."/>
            <person name="Colleoni C."/>
            <person name="Czjzek M."/>
            <person name="Da Silva C."/>
            <person name="Delage L."/>
            <person name="Denoeud F."/>
            <person name="Deschamps P."/>
            <person name="Dittami S.M."/>
            <person name="Gabaldon T."/>
            <person name="Gachon C.M."/>
            <person name="Groisillier A."/>
            <person name="Herve C."/>
            <person name="Jabbari K."/>
            <person name="Katinka M."/>
            <person name="Kloareg B."/>
            <person name="Kowalczyk N."/>
            <person name="Labadie K."/>
            <person name="Leblanc C."/>
            <person name="Lopez P.J."/>
            <person name="McLachlan D.H."/>
            <person name="Meslet-Cladiere L."/>
            <person name="Moustafa A."/>
            <person name="Nehr Z."/>
            <person name="Nyvall Collen P."/>
            <person name="Panaud O."/>
            <person name="Partensky F."/>
            <person name="Poulain J."/>
            <person name="Rensing S.A."/>
            <person name="Rousvoal S."/>
            <person name="Samson G."/>
            <person name="Symeonidi A."/>
            <person name="Weissenbach J."/>
            <person name="Zambounis A."/>
            <person name="Wincker P."/>
            <person name="Boyen C."/>
        </authorList>
    </citation>
    <scope>NUCLEOTIDE SEQUENCE [LARGE SCALE GENOMIC DNA]</scope>
    <source>
        <strain evidence="4">cv. Stackhouse</strain>
    </source>
</reference>
<protein>
    <recommendedName>
        <fullName evidence="1">Tc3 transposase DNA binding domain-containing protein</fullName>
    </recommendedName>
</protein>
<evidence type="ECO:0000313" key="3">
    <source>
        <dbReference type="EMBL" id="CDF40700.1"/>
    </source>
</evidence>
<dbReference type="Pfam" id="PF11427">
    <property type="entry name" value="HTH_Tnp_Tc3_1"/>
    <property type="match status" value="1"/>
</dbReference>
<dbReference type="Proteomes" id="UP000012073">
    <property type="component" value="Unassembled WGS sequence"/>
</dbReference>
<dbReference type="Gene3D" id="1.10.10.60">
    <property type="entry name" value="Homeodomain-like"/>
    <property type="match status" value="1"/>
</dbReference>
<name>R7QTJ5_CHOCR</name>
<dbReference type="Gene3D" id="3.30.420.10">
    <property type="entry name" value="Ribonuclease H-like superfamily/Ribonuclease H"/>
    <property type="match status" value="1"/>
</dbReference>
<dbReference type="RefSeq" id="XP_005710994.1">
    <property type="nucleotide sequence ID" value="XM_005710937.1"/>
</dbReference>
<dbReference type="KEGG" id="ccp:CHC_T00000490001"/>
<dbReference type="RefSeq" id="XP_005717931.1">
    <property type="nucleotide sequence ID" value="XM_005717874.1"/>
</dbReference>
<evidence type="ECO:0000313" key="4">
    <source>
        <dbReference type="Proteomes" id="UP000012073"/>
    </source>
</evidence>
<dbReference type="GO" id="GO:0003677">
    <property type="term" value="F:DNA binding"/>
    <property type="evidence" value="ECO:0007669"/>
    <property type="project" value="InterPro"/>
</dbReference>
<dbReference type="EMBL" id="HG002229">
    <property type="protein sequence ID" value="CDF40700.1"/>
    <property type="molecule type" value="Genomic_DNA"/>
</dbReference>
<dbReference type="GeneID" id="17325661"/>
<gene>
    <name evidence="2" type="ORF">CHC_T00000490001</name>
    <name evidence="3" type="ORF">CHC_T00000849001</name>
</gene>
<dbReference type="AlphaFoldDB" id="R7QTJ5"/>
<dbReference type="Gramene" id="CDF40700">
    <property type="protein sequence ID" value="CDF40700"/>
    <property type="gene ID" value="CHC_T00000849001"/>
</dbReference>
<dbReference type="OrthoDB" id="6429669at2759"/>
<feature type="domain" description="Tc3 transposase DNA binding" evidence="1">
    <location>
        <begin position="3"/>
        <end position="50"/>
    </location>
</feature>
<evidence type="ECO:0000259" key="1">
    <source>
        <dbReference type="Pfam" id="PF11427"/>
    </source>
</evidence>
<reference evidence="3" key="2">
    <citation type="journal article" date="2013" name="Proc. Natl. Acad. Sci. U.S.A.">
        <title>Genome structure and metabolic features in the red seaweed Chondrus crispus shed light on evolution of the Archaeplastida.</title>
        <authorList>
            <person name="Collen J."/>
            <person name="Porcel B."/>
            <person name="Carre W."/>
            <person name="Ball S.G."/>
            <person name="Chaparro C."/>
            <person name="Tonon T."/>
            <person name="Barbeyron T."/>
            <person name="Michel G."/>
            <person name="Noel B."/>
            <person name="Valentin K."/>
            <person name="Elias M."/>
            <person name="Artiguenave F."/>
            <person name="Arun A."/>
            <person name="Aury J.M."/>
            <person name="Barbosa-Neto J.F."/>
            <person name="Bothwell J.H."/>
            <person name="Bouget F.Y."/>
            <person name="Brillet L."/>
            <person name="Cabello-Hurtado F."/>
            <person name="Capella-Gutierrez S."/>
            <person name="Charrier B."/>
            <person name="Cladiere L."/>
            <person name="Cock J.M."/>
            <person name="Coelho S.M."/>
            <person name="Colleoni C."/>
            <person name="Czjzek M."/>
            <person name="Da Silva C."/>
            <person name="Delage L."/>
            <person name="Denoeud F."/>
            <person name="Deschamps P."/>
            <person name="Dittami S.M."/>
            <person name="Gabalden T."/>
            <person name="Gachon C.M."/>
            <person name="Groisillier A."/>
            <person name="Herve C."/>
            <person name="Jabbari K."/>
            <person name="Katinka M."/>
            <person name="Kloareg B."/>
            <person name="Kowalczyk N."/>
            <person name="Labadie K."/>
            <person name="Leblanc C."/>
            <person name="Lopez P.J."/>
            <person name="McLachlan D.H."/>
            <person name="Meslet-Cladiere L."/>
            <person name="Moustafa A."/>
            <person name="Nehr Z."/>
            <person name="Nyvall Collen P."/>
            <person name="Panaud O."/>
            <person name="Partensky F."/>
            <person name="Poulain J."/>
            <person name="Rensing S.A."/>
            <person name="Rousvoal S."/>
            <person name="Samson G."/>
            <person name="Symeonidi A."/>
            <person name="Weissenbach J."/>
            <person name="Zambounis A."/>
            <person name="Wincker P."/>
            <person name="Boyen C."/>
        </authorList>
    </citation>
    <scope>NUCLEOTIDE SEQUENCE [LARGE SCALE GENOMIC DNA]</scope>
    <source>
        <strain evidence="3">Stackhouse</strain>
    </source>
</reference>
<dbReference type="KEGG" id="ccp:CHC_T00000849001"/>
<dbReference type="InterPro" id="IPR036397">
    <property type="entry name" value="RNaseH_sf"/>
</dbReference>
<dbReference type="GeneID" id="17318711"/>
<dbReference type="EMBL" id="HG001897">
    <property type="protein sequence ID" value="CDF38062.1"/>
    <property type="molecule type" value="Genomic_DNA"/>
</dbReference>
<keyword evidence="4" id="KW-1185">Reference proteome</keyword>
<proteinExistence type="predicted"/>
<dbReference type="Gramene" id="CDF38062">
    <property type="protein sequence ID" value="CDF38062"/>
    <property type="gene ID" value="CHC_T00000490001"/>
</dbReference>
<dbReference type="InterPro" id="IPR025898">
    <property type="entry name" value="Tc3_transposase_DNA-bd_dom"/>
</dbReference>